<dbReference type="InterPro" id="IPR036061">
    <property type="entry name" value="CheW-like_dom_sf"/>
</dbReference>
<dbReference type="KEGG" id="cmah:C1I91_08250"/>
<dbReference type="SMART" id="SM00260">
    <property type="entry name" value="CheW"/>
    <property type="match status" value="1"/>
</dbReference>
<dbReference type="EMBL" id="CP025746">
    <property type="protein sequence ID" value="QAA31635.1"/>
    <property type="molecule type" value="Genomic_DNA"/>
</dbReference>
<dbReference type="PROSITE" id="PS50851">
    <property type="entry name" value="CHEW"/>
    <property type="match status" value="1"/>
</dbReference>
<dbReference type="GO" id="GO:0005829">
    <property type="term" value="C:cytosol"/>
    <property type="evidence" value="ECO:0007669"/>
    <property type="project" value="TreeGrafter"/>
</dbReference>
<keyword evidence="3" id="KW-1185">Reference proteome</keyword>
<accession>A0A3R5U8B8</accession>
<evidence type="ECO:0000313" key="2">
    <source>
        <dbReference type="EMBL" id="QAA31635.1"/>
    </source>
</evidence>
<name>A0A3R5U8B8_9CLOT</name>
<evidence type="ECO:0000259" key="1">
    <source>
        <dbReference type="PROSITE" id="PS50851"/>
    </source>
</evidence>
<dbReference type="PANTHER" id="PTHR22617">
    <property type="entry name" value="CHEMOTAXIS SENSOR HISTIDINE KINASE-RELATED"/>
    <property type="match status" value="1"/>
</dbReference>
<dbReference type="PANTHER" id="PTHR22617:SF23">
    <property type="entry name" value="CHEMOTAXIS PROTEIN CHEW"/>
    <property type="match status" value="1"/>
</dbReference>
<dbReference type="Proteomes" id="UP000286268">
    <property type="component" value="Chromosome"/>
</dbReference>
<dbReference type="GO" id="GO:0006935">
    <property type="term" value="P:chemotaxis"/>
    <property type="evidence" value="ECO:0007669"/>
    <property type="project" value="InterPro"/>
</dbReference>
<organism evidence="2 3">
    <name type="scientific">Clostridium manihotivorum</name>
    <dbReference type="NCBI Taxonomy" id="2320868"/>
    <lineage>
        <taxon>Bacteria</taxon>
        <taxon>Bacillati</taxon>
        <taxon>Bacillota</taxon>
        <taxon>Clostridia</taxon>
        <taxon>Eubacteriales</taxon>
        <taxon>Clostridiaceae</taxon>
        <taxon>Clostridium</taxon>
    </lineage>
</organism>
<dbReference type="Gene3D" id="2.30.30.40">
    <property type="entry name" value="SH3 Domains"/>
    <property type="match status" value="1"/>
</dbReference>
<sequence length="133" mass="15057">MQVVVFKISDELFAVETAKVLSITDMTEVTKVPKAPVHIRGLINLRGSIIPLLDINLLLNIPKSLKDQSNIIILNVDDEQVGISVDEVEEVLEIDEKLLQKLENERYQSYVKGIVNFDDKLVTLVDINKILKF</sequence>
<dbReference type="GO" id="GO:0007165">
    <property type="term" value="P:signal transduction"/>
    <property type="evidence" value="ECO:0007669"/>
    <property type="project" value="InterPro"/>
</dbReference>
<feature type="domain" description="CheW-like" evidence="1">
    <location>
        <begin position="1"/>
        <end position="133"/>
    </location>
</feature>
<dbReference type="SUPFAM" id="SSF50341">
    <property type="entry name" value="CheW-like"/>
    <property type="match status" value="1"/>
</dbReference>
<protein>
    <submittedName>
        <fullName evidence="2">Chemotaxis protein CheW</fullName>
    </submittedName>
</protein>
<dbReference type="InterPro" id="IPR002545">
    <property type="entry name" value="CheW-lke_dom"/>
</dbReference>
<dbReference type="AlphaFoldDB" id="A0A3R5U8B8"/>
<dbReference type="InterPro" id="IPR039315">
    <property type="entry name" value="CheW"/>
</dbReference>
<dbReference type="Pfam" id="PF01584">
    <property type="entry name" value="CheW"/>
    <property type="match status" value="1"/>
</dbReference>
<dbReference type="Gene3D" id="2.40.50.180">
    <property type="entry name" value="CheA-289, Domain 4"/>
    <property type="match status" value="1"/>
</dbReference>
<reference evidence="2 3" key="1">
    <citation type="submission" date="2018-01" db="EMBL/GenBank/DDBJ databases">
        <title>Genome Sequencing and Assembly of Anaerobacter polyendosporus strain CT4.</title>
        <authorList>
            <person name="Tachaapaikoon C."/>
            <person name="Sutheeworapong S."/>
            <person name="Jenjaroenpun P."/>
            <person name="Wongsurawat T."/>
            <person name="Nookeaw I."/>
            <person name="Cheawchanlertfa P."/>
            <person name="Kosugi A."/>
            <person name="Cheevadhanarak S."/>
            <person name="Ratanakhanokchai K."/>
        </authorList>
    </citation>
    <scope>NUCLEOTIDE SEQUENCE [LARGE SCALE GENOMIC DNA]</scope>
    <source>
        <strain evidence="2 3">CT4</strain>
    </source>
</reference>
<proteinExistence type="predicted"/>
<evidence type="ECO:0000313" key="3">
    <source>
        <dbReference type="Proteomes" id="UP000286268"/>
    </source>
</evidence>
<dbReference type="OrthoDB" id="9794382at2"/>
<gene>
    <name evidence="2" type="ORF">C1I91_08250</name>
</gene>
<dbReference type="RefSeq" id="WP_128212446.1">
    <property type="nucleotide sequence ID" value="NZ_CP025746.1"/>
</dbReference>